<feature type="compositionally biased region" description="Polar residues" evidence="1">
    <location>
        <begin position="2312"/>
        <end position="2325"/>
    </location>
</feature>
<feature type="region of interest" description="Disordered" evidence="1">
    <location>
        <begin position="2007"/>
        <end position="2112"/>
    </location>
</feature>
<feature type="compositionally biased region" description="Basic and acidic residues" evidence="1">
    <location>
        <begin position="834"/>
        <end position="848"/>
    </location>
</feature>
<feature type="compositionally biased region" description="Basic and acidic residues" evidence="1">
    <location>
        <begin position="1661"/>
        <end position="1671"/>
    </location>
</feature>
<feature type="compositionally biased region" description="Basic residues" evidence="1">
    <location>
        <begin position="3764"/>
        <end position="3780"/>
    </location>
</feature>
<feature type="region of interest" description="Disordered" evidence="1">
    <location>
        <begin position="1491"/>
        <end position="1641"/>
    </location>
</feature>
<feature type="compositionally biased region" description="Basic and acidic residues" evidence="1">
    <location>
        <begin position="1735"/>
        <end position="1763"/>
    </location>
</feature>
<feature type="compositionally biased region" description="Basic residues" evidence="1">
    <location>
        <begin position="3678"/>
        <end position="3691"/>
    </location>
</feature>
<organism evidence="2 3">
    <name type="scientific">Plakobranchus ocellatus</name>
    <dbReference type="NCBI Taxonomy" id="259542"/>
    <lineage>
        <taxon>Eukaryota</taxon>
        <taxon>Metazoa</taxon>
        <taxon>Spiralia</taxon>
        <taxon>Lophotrochozoa</taxon>
        <taxon>Mollusca</taxon>
        <taxon>Gastropoda</taxon>
        <taxon>Heterobranchia</taxon>
        <taxon>Euthyneura</taxon>
        <taxon>Panpulmonata</taxon>
        <taxon>Sacoglossa</taxon>
        <taxon>Placobranchoidea</taxon>
        <taxon>Plakobranchidae</taxon>
        <taxon>Plakobranchus</taxon>
    </lineage>
</organism>
<feature type="compositionally biased region" description="Basic and acidic residues" evidence="1">
    <location>
        <begin position="2517"/>
        <end position="2530"/>
    </location>
</feature>
<feature type="compositionally biased region" description="Basic residues" evidence="1">
    <location>
        <begin position="3822"/>
        <end position="3831"/>
    </location>
</feature>
<feature type="compositionally biased region" description="Basic and acidic residues" evidence="1">
    <location>
        <begin position="3198"/>
        <end position="3224"/>
    </location>
</feature>
<feature type="region of interest" description="Disordered" evidence="1">
    <location>
        <begin position="1841"/>
        <end position="1938"/>
    </location>
</feature>
<feature type="compositionally biased region" description="Polar residues" evidence="1">
    <location>
        <begin position="3807"/>
        <end position="3820"/>
    </location>
</feature>
<evidence type="ECO:0000313" key="3">
    <source>
        <dbReference type="Proteomes" id="UP000735302"/>
    </source>
</evidence>
<feature type="compositionally biased region" description="Basic and acidic residues" evidence="1">
    <location>
        <begin position="2061"/>
        <end position="2098"/>
    </location>
</feature>
<sequence length="4348" mass="491414">MSAPCPCRNFTSDQSQDICVNNKISSQDITAVQSTVIRSIQFSLNSKKGPKTKRFNIDKQAVKDLARLLLATSEADLGEKNEGASCSCKTKTACGNLPFDISEKLARASSGKNFYNLLMRHYYKDLSDLPTKHSTCSSSNTSCNSCETSHDSKENGVPGLAIESFEKINTPTIAKVNPCPLSEDIQNLSNAAPSVAFQNGVIENCDTEYPQTDLKNSASLHDYHAGNVAFQQISCPDTKGGRTKKKKKKKKCSSKSKACDFVFNARGIHLRARWPNDSEVCFSGGGIATDLAPTGCDARCKINDCDDRSEKSGNPFNLFGKYFGQANQKNQTSCCCAHMSGKTSSNTFKGKNQAWCPHTFYDPGSLACKKADRSNCSCETCLSCQKSSKICQTFFSSKCEETCLATSDTSPGGLCKNVVSSEDKCFNTDSACKTNKSLQACFIEDNQCMPQRGSNECAPSCVRKDTVCCKQETICQSSLPVCPPRKRKCLTQTPIDNPCDLDNEGCTTTCFTKSTELHCERSCEFEKPVTQMCVPSDPMDSDLPCEEEMDICRQSEQGNQYGKTFTGSKQNMEERTLSTMPCHEEKYTQKRQLTYCESQKSALVCQTPCLPRDSKQPANEHYYTHDKCFSDPQPSDGTHTYPSCWTKSERSTGQQDQMKTKNEEERPCFEIDELLNKNVISGQKLDNMQSADLRESSKAQTDCTCDDTITSQQNKYYSDHQKQNVSSKREGTDVCSKYKPYEMFKACSSYIKSNYRNEYSGCDGKKPNNIDHREDPCCSHSPTRPDRPCFEQTNENPTQGSEKIQERNNDDGFGNPCHGLFKTIEDNNSNESLQEQKRQKCPEPERNSQMDCKQGMVVNKCFKVSREIGNTGRPVPKIRYKRLREKEMWKRSGRNCANMGKNYLDKSALKACNVQDIDKSVDIITNNIAMSKEIDSNAIISNIAEMNTPNSTSNPNLSATRVTQVRENLISFDADHHLFLDGLKQGKKESEHGPCVSIRKYSDAKPLMSHSKDKVKRSSSLLYESDRELNRADNFLGERKPIDISGDTQQCPSSNLIRPAAELDHSLSSKIAGKVENEEDFSAVPLITASLPPLAVISNCQSAECLDKEMEHKKANAKFTCNLTAKIGKDGKGIPDSCKEISKHMSNKKTGLMKKSNFSHRRQSVSPKNTLEFGRQTKFLHPSECVPLSSNGMKSPPFETLSPVRKPLKWSGNKVLPPQKLQRKGTFVLRTVSQNKTIADTSKVLGSAPERYTRMSGAGFSQKMGHRARSPVWSVPVLPGAIQTQEESKLSHDRSPLDPVETSADLNLGKVRGMSRVSRLRSVFEPIKGGQEDRSCSFLRKKATFGNSDDQKISENKSIVLPPALKDGKENGTDLLIQNALNSSENLKEDTCGSMDAAETPAIVLNNSYFYQTKNMGCEKVITTIMNGSDSISRRVVNSLNLDPGPPLGESSIQTMCIDQNRAALAGHPFSLMIREVGLFPLGHDTSTSKQAAVPRACPEMCKTDPPELEKKPSKRRENYRTENIHSLNSDSNKIYAFTPCRDPPNVSSTSKGFATDSKDHNNLGYSQYKSRDKSKGKQNSQVFSPCRDPHRERCSLQSIKLEKSPAKKTSADGTQIQDMNHLANVHSQRKDKTPLGRDPSFEDLFVSAEELMKASSPEQKNPRRNDDSRQSHMSVSTEKTNKVKMKRQHPRSFPSKTLVPDNTISERNSQNFQSYQEHQYLNKQRLKFETPISPERRSPKPKPEMGGRCKRFSTPDKNEPTAKESISLTPCFHYSSEDMAKSIKPPISAAFHEPISTISKKSISEENIFDRKNPNVYLSRQQLNKGNRLSFAGYRYTVHSQRSEGNTQQKSPRGPQPNLKRRFEHPTSPKTPGIDSATSATNSRSFKSDLEHHNSAKGKLNFQTRRSNASRSSKRDSEMSQRCKRLSTRRINEATAQESTVLSPCFHYSSEDVEKATKMRCSRTFSKPKEPSPKSPRKRISGEDIFDQNNPYVYLSRRQYDKNCLSSSSHQYSVHSQRSVDDTQQMSRRGSKPPDSRCFRNRQSPKKLRVDNTTSVKNSRSSESDQDRQYQAKDKLNVETRRPNKSRSSERKSEIRSQCKKFSTSDVHEPTAKESTLLSPCFHYSSEDFPKAIKSPSEFRSNTYKEPMSKISKKSVSDENIFDWRNPNVYLSRRQPNKGNRSSSPAYQYSVHSQHSLDDTQQMCRGCLPQNRRCFKCPTSPKTPGVNNAAAVINSRSFGSDQEQQYSNKRKLTFEPQRSSASRSSKRDPEIARRRNRFSTARVNEATTKDFHFLSPCFHYSSEDIEKATKTRSYPRSAKSQEPSPKSPRKCISGENIFDKDNPHVYLSRRQYNRDCLSSPGHQYSVHSQSSVLLDPCFHYSCEDLEKATKTRCYPRSTKSQEPTPKSPRKCISGENIFDKDNPHVYLSRRQNNRDCLSSSSHQYSVHSQRSVDDIQQVSHRDYQPQNRRCFKNPTSAETTGGKSTTSLINSRSFESDQEQKYSDKRKMNFGTQKFSESRCSKRDSEIGRRCKRFPTPRPNEATTKDSDSLSPCFHHSSEDLEKATKTRCYPRSAKSQEPSPKSPRKCISGEDIFDKNNPHVYLSRHQYNRGCCLSSPGHQYSVHSQRTMPLDPYFHYSSEDITTGDKSPNPAIVQEPFKSISGEIISDRENPYLYLSRHQYNRGCLSSPGHQYSVHSQPCVDNTQPVSRHGFQPQDSQCVKKKASSKTATMNNTNSVINSYSFESDQQHQYSDKNEMNFESPRSAAKTSTLPRNSVSEEQMLDQRNKNFYISRRQPTRSNCLSSPGYQHSIHSNLCVDGALKVSRRDTQTKENLNFKKETSLINRGVDNRTSVMNSRSFESYQEHHCSDNDELNLENPRSPARGSTFCKTSISEENIFYKKNKNFYISRRQPSKGNCLSPSGYQYSVHSQCRVGTAQIHSRHGYQPQAGLCLKYQASPKTSGVDNSISEINPQSFECDQEDQSRGKGELHFRAPTSPLGRSSKRVSENSSRWKMSTPDLSKPDTKDSVFPRPCFRCSCQDLARATDSRNKPTSTEFKEPISTISRKSTSGEAIFDKKNKSVYLSRRQPKKGNCLSSSHNLYSVHSQRCEENSPKMYRHGSQAQDNWCFFRNEASPSSSSCCLATCKDFKRCRAENADTSTQSLHVGSEQHSNRCRQKESLSISKSSDTNKRTRRKQTSSEREQTVHRDHQSKERLQKHAKMDVSEQSYRQNRDSYQSRRKDNHTGSIPCKTSSRVDNQHSRKFQKNKSDGSPKSARSCHSAASASLSPSNTDLDCTWSGTCLQPPSPCMFCCTSEARRQNKSDCLTRHDYEQDNSMGSTSLSPFSASISDTDDEVDDFNSVLCTCSSQTKSSQSFHCENEYKSLNQSKSSNKCPLTCCCSQCIDLYVKNESGRCVNNDKKKLLSVDAQKRELRKAKTEADKLCIDIRDFREILDLYSLGREHSEGPKGNKIEDHKTLSKNLTKAHVLAAKKEDLEDEPKIISEKSIPTRDTSHRNDESCRRCFLKNICCCSDCSKRERCFRSSHDCPCKFQGCKPKISVPRYPHCSFSSCACCEKKRKTVKQGSKRRCACCEIPSRQESKTEQTTSASSGELLCFRTACQCARNCDRRSPESEEERFHKIMKLCSGILSEYVNTYKFIQKGADKTKIQRQEEERRTSRGKSRKKRRKKRYHSDGQSSRSRSSGSISGHSSHSGRVISKRPKLLESDEAVSKLDKISIKRRKRRQKSERLSSTSTESFQISSGKKSKKQHTSRNRRKSSRSFKPQSTRGSKSGTSSTSFASLSSCSDAYTTSSENISPLGSTRKKKSKRHFQKSENKEAKILKHRKKVNKRKMANALSTQTKRLLKLEQNIDHDIMDRICSARGQKTQRSPSTSYSSPISGMNVWQNLHYLNSRCQSSYENCYKESRSKKNRNFDPPCNFCSEYSRHAFRYPEHLFEQNSRNWKHFTLGNHPKPKYDNYLKLDKHALRVSSLCQHGPVLPPHCNKRMYLRPRPDSEIGKYSNFDSCCKCRFSPKKEILTPTTKSLDKSRSPQPRSLNGVSNSEHFSPIEQNQWKSKVYLPCRNDNLVTDVKYNESLCVERRPCALRYSHASICRPEKGCSTLSPRLPRCSKTAMRHLQGPGSRVSDIKCRVKAEAIQCPRKDRDRLHMTPWCQSQISPGETVIKSHNVCDGKVGVNLDDTLSPGEKAVFANRSSSRDKDVGLMHRTSSGEARELPEARDSIVSRKTSLIQTENMPTTFQALEATKQSFSSENGQRFDIHEEAKLENNEKHEDVSSNRYCPSRESSPTIHCYTKVEQITPGGNFPEQGGLRREELNDCQVIDLTEEGAD</sequence>
<feature type="region of interest" description="Disordered" evidence="1">
    <location>
        <begin position="3736"/>
        <end position="3851"/>
    </location>
</feature>
<reference evidence="2 3" key="1">
    <citation type="journal article" date="2021" name="Elife">
        <title>Chloroplast acquisition without the gene transfer in kleptoplastic sea slugs, Plakobranchus ocellatus.</title>
        <authorList>
            <person name="Maeda T."/>
            <person name="Takahashi S."/>
            <person name="Yoshida T."/>
            <person name="Shimamura S."/>
            <person name="Takaki Y."/>
            <person name="Nagai Y."/>
            <person name="Toyoda A."/>
            <person name="Suzuki Y."/>
            <person name="Arimoto A."/>
            <person name="Ishii H."/>
            <person name="Satoh N."/>
            <person name="Nishiyama T."/>
            <person name="Hasebe M."/>
            <person name="Maruyama T."/>
            <person name="Minagawa J."/>
            <person name="Obokata J."/>
            <person name="Shigenobu S."/>
        </authorList>
    </citation>
    <scope>NUCLEOTIDE SEQUENCE [LARGE SCALE GENOMIC DNA]</scope>
</reference>
<feature type="compositionally biased region" description="Polar residues" evidence="1">
    <location>
        <begin position="1877"/>
        <end position="1886"/>
    </location>
</feature>
<proteinExistence type="predicted"/>
<feature type="compositionally biased region" description="Basic and acidic residues" evidence="1">
    <location>
        <begin position="3832"/>
        <end position="3841"/>
    </location>
</feature>
<feature type="region of interest" description="Disordered" evidence="1">
    <location>
        <begin position="1960"/>
        <end position="1986"/>
    </location>
</feature>
<feature type="compositionally biased region" description="Polar residues" evidence="1">
    <location>
        <begin position="2767"/>
        <end position="2779"/>
    </location>
</feature>
<feature type="region of interest" description="Disordered" evidence="1">
    <location>
        <begin position="3158"/>
        <end position="3291"/>
    </location>
</feature>
<feature type="region of interest" description="Disordered" evidence="1">
    <location>
        <begin position="2746"/>
        <end position="2806"/>
    </location>
</feature>
<feature type="region of interest" description="Disordered" evidence="1">
    <location>
        <begin position="2463"/>
        <end position="2592"/>
    </location>
</feature>
<feature type="compositionally biased region" description="Basic and acidic residues" evidence="1">
    <location>
        <begin position="2495"/>
        <end position="2508"/>
    </location>
</feature>
<feature type="region of interest" description="Disordered" evidence="1">
    <location>
        <begin position="788"/>
        <end position="849"/>
    </location>
</feature>
<gene>
    <name evidence="2" type="ORF">PoB_007155600</name>
</gene>
<name>A0AAV4DLK3_9GAST</name>
<feature type="compositionally biased region" description="Polar residues" evidence="1">
    <location>
        <begin position="1841"/>
        <end position="1852"/>
    </location>
</feature>
<feature type="compositionally biased region" description="Polar residues" evidence="1">
    <location>
        <begin position="1902"/>
        <end position="1912"/>
    </location>
</feature>
<feature type="compositionally biased region" description="Low complexity" evidence="1">
    <location>
        <begin position="2007"/>
        <end position="2018"/>
    </location>
</feature>
<feature type="compositionally biased region" description="Basic and acidic residues" evidence="1">
    <location>
        <begin position="1588"/>
        <end position="1606"/>
    </location>
</feature>
<feature type="compositionally biased region" description="Polar residues" evidence="1">
    <location>
        <begin position="640"/>
        <end position="657"/>
    </location>
</feature>
<feature type="compositionally biased region" description="Low complexity" evidence="1">
    <location>
        <begin position="3750"/>
        <end position="3762"/>
    </location>
</feature>
<protein>
    <submittedName>
        <fullName evidence="2">Uncharacterized protein</fullName>
    </submittedName>
</protein>
<feature type="compositionally biased region" description="Low complexity" evidence="1">
    <location>
        <begin position="3275"/>
        <end position="3290"/>
    </location>
</feature>
<feature type="compositionally biased region" description="Low complexity" evidence="1">
    <location>
        <begin position="3786"/>
        <end position="3806"/>
    </location>
</feature>
<evidence type="ECO:0000313" key="2">
    <source>
        <dbReference type="EMBL" id="GFO45051.1"/>
    </source>
</evidence>
<accession>A0AAV4DLK3</accession>
<feature type="region of interest" description="Disordered" evidence="1">
    <location>
        <begin position="2705"/>
        <end position="2734"/>
    </location>
</feature>
<feature type="compositionally biased region" description="Low complexity" evidence="1">
    <location>
        <begin position="3697"/>
        <end position="3716"/>
    </location>
</feature>
<dbReference type="Proteomes" id="UP000735302">
    <property type="component" value="Unassembled WGS sequence"/>
</dbReference>
<evidence type="ECO:0000256" key="1">
    <source>
        <dbReference type="SAM" id="MobiDB-lite"/>
    </source>
</evidence>
<feature type="region of interest" description="Disordered" evidence="1">
    <location>
        <begin position="640"/>
        <end position="664"/>
    </location>
</feature>
<feature type="compositionally biased region" description="Polar residues" evidence="1">
    <location>
        <begin position="4295"/>
        <end position="4305"/>
    </location>
</feature>
<feature type="region of interest" description="Disordered" evidence="1">
    <location>
        <begin position="2237"/>
        <end position="2278"/>
    </location>
</feature>
<feature type="region of interest" description="Disordered" evidence="1">
    <location>
        <begin position="2977"/>
        <end position="3027"/>
    </location>
</feature>
<feature type="compositionally biased region" description="Basic and acidic residues" evidence="1">
    <location>
        <begin position="1502"/>
        <end position="1524"/>
    </location>
</feature>
<feature type="region of interest" description="Disordered" evidence="1">
    <location>
        <begin position="2394"/>
        <end position="2418"/>
    </location>
</feature>
<feature type="region of interest" description="Disordered" evidence="1">
    <location>
        <begin position="3663"/>
        <end position="3723"/>
    </location>
</feature>
<feature type="compositionally biased region" description="Polar residues" evidence="1">
    <location>
        <begin position="4050"/>
        <end position="4063"/>
    </location>
</feature>
<feature type="compositionally biased region" description="Basic and acidic residues" evidence="1">
    <location>
        <begin position="4230"/>
        <end position="4239"/>
    </location>
</feature>
<keyword evidence="3" id="KW-1185">Reference proteome</keyword>
<feature type="region of interest" description="Disordered" evidence="1">
    <location>
        <begin position="2437"/>
        <end position="2456"/>
    </location>
</feature>
<feature type="compositionally biased region" description="Basic and acidic residues" evidence="1">
    <location>
        <begin position="2557"/>
        <end position="2566"/>
    </location>
</feature>
<feature type="compositionally biased region" description="Basic residues" evidence="1">
    <location>
        <begin position="3842"/>
        <end position="3851"/>
    </location>
</feature>
<comment type="caution">
    <text evidence="2">The sequence shown here is derived from an EMBL/GenBank/DDBJ whole genome shotgun (WGS) entry which is preliminary data.</text>
</comment>
<feature type="region of interest" description="Disordered" evidence="1">
    <location>
        <begin position="4213"/>
        <end position="4239"/>
    </location>
</feature>
<feature type="compositionally biased region" description="Basic and acidic residues" evidence="1">
    <location>
        <begin position="2982"/>
        <end position="2992"/>
    </location>
</feature>
<feature type="region of interest" description="Disordered" evidence="1">
    <location>
        <begin position="1730"/>
        <end position="1765"/>
    </location>
</feature>
<dbReference type="EMBL" id="BLXT01007988">
    <property type="protein sequence ID" value="GFO45051.1"/>
    <property type="molecule type" value="Genomic_DNA"/>
</dbReference>
<feature type="compositionally biased region" description="Polar residues" evidence="1">
    <location>
        <begin position="791"/>
        <end position="802"/>
    </location>
</feature>
<feature type="region of interest" description="Disordered" evidence="1">
    <location>
        <begin position="4040"/>
        <end position="4063"/>
    </location>
</feature>
<feature type="region of interest" description="Disordered" evidence="1">
    <location>
        <begin position="2309"/>
        <end position="2338"/>
    </location>
</feature>
<feature type="compositionally biased region" description="Basic and acidic residues" evidence="1">
    <location>
        <begin position="3663"/>
        <end position="3677"/>
    </location>
</feature>
<feature type="compositionally biased region" description="Polar residues" evidence="1">
    <location>
        <begin position="2474"/>
        <end position="2494"/>
    </location>
</feature>
<feature type="region of interest" description="Disordered" evidence="1">
    <location>
        <begin position="4286"/>
        <end position="4305"/>
    </location>
</feature>
<feature type="region of interest" description="Disordered" evidence="1">
    <location>
        <begin position="1653"/>
        <end position="1704"/>
    </location>
</feature>
<feature type="compositionally biased region" description="Polar residues" evidence="1">
    <location>
        <begin position="2237"/>
        <end position="2248"/>
    </location>
</feature>
<feature type="compositionally biased region" description="Low complexity" evidence="1">
    <location>
        <begin position="2439"/>
        <end position="2450"/>
    </location>
</feature>
<feature type="compositionally biased region" description="Basic and acidic residues" evidence="1">
    <location>
        <begin position="3231"/>
        <end position="3244"/>
    </location>
</feature>